<evidence type="ECO:0000256" key="4">
    <source>
        <dbReference type="SAM" id="SignalP"/>
    </source>
</evidence>
<dbReference type="Gene3D" id="3.20.20.370">
    <property type="entry name" value="Glycoside hydrolase/deacetylase"/>
    <property type="match status" value="1"/>
</dbReference>
<dbReference type="InterPro" id="IPR002509">
    <property type="entry name" value="NODB_dom"/>
</dbReference>
<proteinExistence type="predicted"/>
<dbReference type="Pfam" id="PF01522">
    <property type="entry name" value="Polysacc_deac_1"/>
    <property type="match status" value="1"/>
</dbReference>
<reference evidence="6 7" key="1">
    <citation type="journal article" date="2019" name="Int. J. Syst. Evol. Microbiol.">
        <title>The Global Catalogue of Microorganisms (GCM) 10K type strain sequencing project: providing services to taxonomists for standard genome sequencing and annotation.</title>
        <authorList>
            <consortium name="The Broad Institute Genomics Platform"/>
            <consortium name="The Broad Institute Genome Sequencing Center for Infectious Disease"/>
            <person name="Wu L."/>
            <person name="Ma J."/>
        </authorList>
    </citation>
    <scope>NUCLEOTIDE SEQUENCE [LARGE SCALE GENOMIC DNA]</scope>
    <source>
        <strain evidence="6 7">JCM 9731</strain>
    </source>
</reference>
<dbReference type="CDD" id="cd10917">
    <property type="entry name" value="CE4_NodB_like_6s_7s"/>
    <property type="match status" value="1"/>
</dbReference>
<evidence type="ECO:0000256" key="3">
    <source>
        <dbReference type="SAM" id="MobiDB-lite"/>
    </source>
</evidence>
<keyword evidence="7" id="KW-1185">Reference proteome</keyword>
<evidence type="ECO:0000259" key="5">
    <source>
        <dbReference type="PROSITE" id="PS51677"/>
    </source>
</evidence>
<organism evidence="6 7">
    <name type="scientific">Bacillus carboniphilus</name>
    <dbReference type="NCBI Taxonomy" id="86663"/>
    <lineage>
        <taxon>Bacteria</taxon>
        <taxon>Bacillati</taxon>
        <taxon>Bacillota</taxon>
        <taxon>Bacilli</taxon>
        <taxon>Bacillales</taxon>
        <taxon>Bacillaceae</taxon>
        <taxon>Bacillus</taxon>
    </lineage>
</organism>
<evidence type="ECO:0000313" key="7">
    <source>
        <dbReference type="Proteomes" id="UP001500782"/>
    </source>
</evidence>
<protein>
    <recommendedName>
        <fullName evidence="5">NodB homology domain-containing protein</fullName>
    </recommendedName>
</protein>
<name>A0ABN0W1K9_9BACI</name>
<evidence type="ECO:0000313" key="6">
    <source>
        <dbReference type="EMBL" id="GAA0322390.1"/>
    </source>
</evidence>
<dbReference type="PROSITE" id="PS51677">
    <property type="entry name" value="NODB"/>
    <property type="match status" value="1"/>
</dbReference>
<feature type="domain" description="NodB homology" evidence="5">
    <location>
        <begin position="234"/>
        <end position="415"/>
    </location>
</feature>
<dbReference type="InterPro" id="IPR011330">
    <property type="entry name" value="Glyco_hydro/deAcase_b/a-brl"/>
</dbReference>
<dbReference type="Pfam" id="PF14172">
    <property type="entry name" value="DUF4309"/>
    <property type="match status" value="1"/>
</dbReference>
<feature type="compositionally biased region" description="Basic and acidic residues" evidence="3">
    <location>
        <begin position="29"/>
        <end position="44"/>
    </location>
</feature>
<feature type="region of interest" description="Disordered" evidence="3">
    <location>
        <begin position="26"/>
        <end position="47"/>
    </location>
</feature>
<feature type="signal peptide" evidence="4">
    <location>
        <begin position="1"/>
        <end position="20"/>
    </location>
</feature>
<comment type="caution">
    <text evidence="6">The sequence shown here is derived from an EMBL/GenBank/DDBJ whole genome shotgun (WGS) entry which is preliminary data.</text>
</comment>
<dbReference type="Proteomes" id="UP001500782">
    <property type="component" value="Unassembled WGS sequence"/>
</dbReference>
<keyword evidence="4" id="KW-0732">Signal</keyword>
<dbReference type="PANTHER" id="PTHR10587:SF133">
    <property type="entry name" value="CHITIN DEACETYLASE 1-RELATED"/>
    <property type="match status" value="1"/>
</dbReference>
<accession>A0ABN0W1K9</accession>
<dbReference type="RefSeq" id="WP_343797094.1">
    <property type="nucleotide sequence ID" value="NZ_BAAADJ010000011.1"/>
</dbReference>
<gene>
    <name evidence="6" type="ORF">GCM10008967_11100</name>
</gene>
<feature type="chain" id="PRO_5045863276" description="NodB homology domain-containing protein" evidence="4">
    <location>
        <begin position="21"/>
        <end position="427"/>
    </location>
</feature>
<sequence>MYRHKFVVLIVIVFITLLTACQQPVDQDATPKENEKEEETKSPEIDESDLISSIVQAAEQGKILEAPFQTETTSFLDIKEEWGDPDQVDQAGYGYYAAYEDRNVTIGYIQEGAVFDVRSYSDDVKSIDYSMMEEALGEPDETRYYGEDHIYVYQLTDDIQLKFIIPQSGETVHHISVFNQSTLEQTEHEYVLDIKGLSGHLPDETWSSMLTWRKDIQVFAQAYENMWLNGPDQPMVALTFDDGPDEEDVTNSVIDILDEYGVKGSFFFVGENVEKHPDVVKKADESGHLVLGHSYQHKNLKSMNFQGVVEDLQMTEAAIFEAIGKKPAMFRPPFGDTDFDVVNASKQEKYDIILWSIDTIDWADGAVSEEIVENVLSNVRNGDIILMHTTKERVETPKALPMIIEELQKRNFQIVDLETMLGINAYK</sequence>
<dbReference type="InterPro" id="IPR050248">
    <property type="entry name" value="Polysacc_deacetylase_ArnD"/>
</dbReference>
<dbReference type="EMBL" id="BAAADJ010000011">
    <property type="protein sequence ID" value="GAA0322390.1"/>
    <property type="molecule type" value="Genomic_DNA"/>
</dbReference>
<dbReference type="PROSITE" id="PS51257">
    <property type="entry name" value="PROKAR_LIPOPROTEIN"/>
    <property type="match status" value="1"/>
</dbReference>
<dbReference type="InterPro" id="IPR025453">
    <property type="entry name" value="DUF4309"/>
</dbReference>
<keyword evidence="2" id="KW-0378">Hydrolase</keyword>
<evidence type="ECO:0000256" key="2">
    <source>
        <dbReference type="ARBA" id="ARBA00022801"/>
    </source>
</evidence>
<dbReference type="PANTHER" id="PTHR10587">
    <property type="entry name" value="GLYCOSYL TRANSFERASE-RELATED"/>
    <property type="match status" value="1"/>
</dbReference>
<keyword evidence="1" id="KW-0479">Metal-binding</keyword>
<evidence type="ECO:0000256" key="1">
    <source>
        <dbReference type="ARBA" id="ARBA00022723"/>
    </source>
</evidence>
<dbReference type="SUPFAM" id="SSF88713">
    <property type="entry name" value="Glycoside hydrolase/deacetylase"/>
    <property type="match status" value="1"/>
</dbReference>